<reference evidence="3" key="1">
    <citation type="journal article" date="2012" name="G3 (Bethesda)">
        <title>Pichia sorbitophila, an interspecies yeast hybrid reveals early steps of genome resolution following polyploidization.</title>
        <authorList>
            <person name="Leh Louis V."/>
            <person name="Despons L."/>
            <person name="Friedrich A."/>
            <person name="Martin T."/>
            <person name="Durrens P."/>
            <person name="Casaregola S."/>
            <person name="Neuveglise C."/>
            <person name="Fairhead C."/>
            <person name="Marck C."/>
            <person name="Cruz J.A."/>
            <person name="Straub M.L."/>
            <person name="Kugler V."/>
            <person name="Sacerdot C."/>
            <person name="Uzunov Z."/>
            <person name="Thierry A."/>
            <person name="Weiss S."/>
            <person name="Bleykasten C."/>
            <person name="De Montigny J."/>
            <person name="Jacques N."/>
            <person name="Jung P."/>
            <person name="Lemaire M."/>
            <person name="Mallet S."/>
            <person name="Morel G."/>
            <person name="Richard G.F."/>
            <person name="Sarkar A."/>
            <person name="Savel G."/>
            <person name="Schacherer J."/>
            <person name="Seret M.L."/>
            <person name="Talla E."/>
            <person name="Samson G."/>
            <person name="Jubin C."/>
            <person name="Poulain J."/>
            <person name="Vacherie B."/>
            <person name="Barbe V."/>
            <person name="Pelletier E."/>
            <person name="Sherman D.J."/>
            <person name="Westhof E."/>
            <person name="Weissenbach J."/>
            <person name="Baret P.V."/>
            <person name="Wincker P."/>
            <person name="Gaillardin C."/>
            <person name="Dujon B."/>
            <person name="Souciet J.L."/>
        </authorList>
    </citation>
    <scope>NUCLEOTIDE SEQUENCE [LARGE SCALE GENOMIC DNA]</scope>
    <source>
        <strain evidence="3">CBS 270.75 / DBVPG 7215 / KCTC 17166 / NRRL Y-17582</strain>
    </source>
</reference>
<feature type="region of interest" description="Disordered" evidence="1">
    <location>
        <begin position="1"/>
        <end position="42"/>
    </location>
</feature>
<dbReference type="InParanoid" id="G8JN55"/>
<sequence length="348" mass="38118">MRGIPEGTDDRLSNPPSEMDERMPEVNQTIKETTAPATQDAVVACSDDSCEAAAQQKEIDLDGNGSQQQVVGHKEMDLIKEPSSQQEVADEDEDLPDEESRSSVVSRAMAVPAGSETTLTSALEDRTAPIEVTTALAVETPLENQRTSPPPSSEVTAAQQNAEQTRVPKDAKEACSTAAEKETENTVDNTAKAHHSTPAPPSPKLRVAKQNPPAPRKEHRTDITQDIDDFLKELSLNDTTANDIISQLNNEENKDIKDKPIYLITSLAGGGFHMPSRTNRLATILTANQIVFQYRDCGSDDDARHWWKKQAKGRTLPAIMVGNSIVGNWQEIEEANEEWRVRGICGLE</sequence>
<dbReference type="KEGG" id="erc:Ecym_1278"/>
<dbReference type="AlphaFoldDB" id="G8JN55"/>
<dbReference type="SUPFAM" id="SSF52833">
    <property type="entry name" value="Thioredoxin-like"/>
    <property type="match status" value="1"/>
</dbReference>
<feature type="compositionally biased region" description="Polar residues" evidence="1">
    <location>
        <begin position="142"/>
        <end position="164"/>
    </location>
</feature>
<keyword evidence="3" id="KW-1185">Reference proteome</keyword>
<accession>G8JN55</accession>
<evidence type="ECO:0008006" key="4">
    <source>
        <dbReference type="Google" id="ProtNLM"/>
    </source>
</evidence>
<dbReference type="STRING" id="931890.G8JN55"/>
<feature type="compositionally biased region" description="Basic and acidic residues" evidence="1">
    <location>
        <begin position="166"/>
        <end position="184"/>
    </location>
</feature>
<dbReference type="RefSeq" id="XP_003644336.1">
    <property type="nucleotide sequence ID" value="XM_003644288.1"/>
</dbReference>
<protein>
    <recommendedName>
        <fullName evidence="4">Glutaredoxin domain-containing protein</fullName>
    </recommendedName>
</protein>
<dbReference type="EMBL" id="CP002497">
    <property type="protein sequence ID" value="AET37519.1"/>
    <property type="molecule type" value="Genomic_DNA"/>
</dbReference>
<feature type="region of interest" description="Disordered" evidence="1">
    <location>
        <begin position="79"/>
        <end position="219"/>
    </location>
</feature>
<dbReference type="OrthoDB" id="9932926at2759"/>
<dbReference type="Gene3D" id="3.40.30.10">
    <property type="entry name" value="Glutaredoxin"/>
    <property type="match status" value="1"/>
</dbReference>
<dbReference type="InterPro" id="IPR036249">
    <property type="entry name" value="Thioredoxin-like_sf"/>
</dbReference>
<dbReference type="Proteomes" id="UP000006790">
    <property type="component" value="Chromosome 1"/>
</dbReference>
<dbReference type="eggNOG" id="KOG1181">
    <property type="taxonomic scope" value="Eukaryota"/>
</dbReference>
<feature type="compositionally biased region" description="Acidic residues" evidence="1">
    <location>
        <begin position="88"/>
        <end position="97"/>
    </location>
</feature>
<feature type="compositionally biased region" description="Polar residues" evidence="1">
    <location>
        <begin position="26"/>
        <end position="37"/>
    </location>
</feature>
<gene>
    <name evidence="2" type="ordered locus">Ecym_1278</name>
</gene>
<evidence type="ECO:0000313" key="3">
    <source>
        <dbReference type="Proteomes" id="UP000006790"/>
    </source>
</evidence>
<dbReference type="HOGENOM" id="CLU_797017_0_0_1"/>
<evidence type="ECO:0000313" key="2">
    <source>
        <dbReference type="EMBL" id="AET37519.1"/>
    </source>
</evidence>
<evidence type="ECO:0000256" key="1">
    <source>
        <dbReference type="SAM" id="MobiDB-lite"/>
    </source>
</evidence>
<name>G8JN55_ERECY</name>
<organism evidence="2 3">
    <name type="scientific">Eremothecium cymbalariae (strain CBS 270.75 / DBVPG 7215 / KCTC 17166 / NRRL Y-17582)</name>
    <name type="common">Yeast</name>
    <dbReference type="NCBI Taxonomy" id="931890"/>
    <lineage>
        <taxon>Eukaryota</taxon>
        <taxon>Fungi</taxon>
        <taxon>Dikarya</taxon>
        <taxon>Ascomycota</taxon>
        <taxon>Saccharomycotina</taxon>
        <taxon>Saccharomycetes</taxon>
        <taxon>Saccharomycetales</taxon>
        <taxon>Saccharomycetaceae</taxon>
        <taxon>Eremothecium</taxon>
    </lineage>
</organism>
<proteinExistence type="predicted"/>
<dbReference type="GeneID" id="11469659"/>